<evidence type="ECO:0000259" key="1">
    <source>
        <dbReference type="Pfam" id="PF02229"/>
    </source>
</evidence>
<dbReference type="SUPFAM" id="SSF54447">
    <property type="entry name" value="ssDNA-binding transcriptional regulator domain"/>
    <property type="match status" value="1"/>
</dbReference>
<reference evidence="2" key="1">
    <citation type="submission" date="2021-03" db="EMBL/GenBank/DDBJ databases">
        <authorList>
            <person name="Bekaert M."/>
        </authorList>
    </citation>
    <scope>NUCLEOTIDE SEQUENCE</scope>
</reference>
<dbReference type="OrthoDB" id="2505440at2759"/>
<dbReference type="InterPro" id="IPR009044">
    <property type="entry name" value="ssDNA-bd_transcriptional_reg"/>
</dbReference>
<accession>A0A8S3RZB3</accession>
<dbReference type="AlphaFoldDB" id="A0A8S3RZB3"/>
<name>A0A8S3RZB3_MYTED</name>
<feature type="domain" description="Transcriptional coactivator p15 (PC4) C-terminal" evidence="1">
    <location>
        <begin position="98"/>
        <end position="142"/>
    </location>
</feature>
<keyword evidence="3" id="KW-1185">Reference proteome</keyword>
<organism evidence="2 3">
    <name type="scientific">Mytilus edulis</name>
    <name type="common">Blue mussel</name>
    <dbReference type="NCBI Taxonomy" id="6550"/>
    <lineage>
        <taxon>Eukaryota</taxon>
        <taxon>Metazoa</taxon>
        <taxon>Spiralia</taxon>
        <taxon>Lophotrochozoa</taxon>
        <taxon>Mollusca</taxon>
        <taxon>Bivalvia</taxon>
        <taxon>Autobranchia</taxon>
        <taxon>Pteriomorphia</taxon>
        <taxon>Mytilida</taxon>
        <taxon>Mytiloidea</taxon>
        <taxon>Mytilidae</taxon>
        <taxon>Mytilinae</taxon>
        <taxon>Mytilus</taxon>
    </lineage>
</organism>
<gene>
    <name evidence="2" type="ORF">MEDL_27600</name>
</gene>
<proteinExistence type="predicted"/>
<protein>
    <recommendedName>
        <fullName evidence="1">Transcriptional coactivator p15 (PC4) C-terminal domain-containing protein</fullName>
    </recommendedName>
</protein>
<evidence type="ECO:0000313" key="2">
    <source>
        <dbReference type="EMBL" id="CAG2213693.1"/>
    </source>
</evidence>
<dbReference type="GO" id="GO:0003677">
    <property type="term" value="F:DNA binding"/>
    <property type="evidence" value="ECO:0007669"/>
    <property type="project" value="InterPro"/>
</dbReference>
<dbReference type="GO" id="GO:0006355">
    <property type="term" value="P:regulation of DNA-templated transcription"/>
    <property type="evidence" value="ECO:0007669"/>
    <property type="project" value="InterPro"/>
</dbReference>
<evidence type="ECO:0000313" key="3">
    <source>
        <dbReference type="Proteomes" id="UP000683360"/>
    </source>
</evidence>
<dbReference type="Gene3D" id="2.30.31.10">
    <property type="entry name" value="Transcriptional Coactivator Pc4, Chain A"/>
    <property type="match status" value="1"/>
</dbReference>
<dbReference type="Proteomes" id="UP000683360">
    <property type="component" value="Unassembled WGS sequence"/>
</dbReference>
<sequence>MSLPNIESIEYMPENIKFWDKSLSSSLSNLYQHFNIHISILKWIGAISILVLTASTLTVSTNLYNFEKSLPNSSNDINVNNLPSFNDTICRYMKLFRLPGEYFVTVCKYDNNIHLDIRQLLNNKPTIKGVTLTIDQWKYLQSIRQYINRATEEARHQ</sequence>
<comment type="caution">
    <text evidence="2">The sequence shown here is derived from an EMBL/GenBank/DDBJ whole genome shotgun (WGS) entry which is preliminary data.</text>
</comment>
<dbReference type="Pfam" id="PF02229">
    <property type="entry name" value="PC4"/>
    <property type="match status" value="1"/>
</dbReference>
<dbReference type="InterPro" id="IPR003173">
    <property type="entry name" value="PC4_C"/>
</dbReference>
<dbReference type="EMBL" id="CAJPWZ010001383">
    <property type="protein sequence ID" value="CAG2213693.1"/>
    <property type="molecule type" value="Genomic_DNA"/>
</dbReference>